<dbReference type="InterPro" id="IPR011009">
    <property type="entry name" value="Kinase-like_dom_sf"/>
</dbReference>
<dbReference type="Pfam" id="PF00069">
    <property type="entry name" value="Pkinase"/>
    <property type="match status" value="1"/>
</dbReference>
<evidence type="ECO:0000313" key="7">
    <source>
        <dbReference type="EMBL" id="NDV29933.1"/>
    </source>
</evidence>
<reference evidence="7" key="1">
    <citation type="journal article" date="2020" name="J. Eukaryot. Microbiol.">
        <title>De novo Sequencing, Assembly and Annotation of the Transcriptome for the Free-Living Testate Amoeba Arcella intermedia.</title>
        <authorList>
            <person name="Ribeiro G.M."/>
            <person name="Porfirio-Sousa A.L."/>
            <person name="Maurer-Alcala X.X."/>
            <person name="Katz L.A."/>
            <person name="Lahr D.J.G."/>
        </authorList>
    </citation>
    <scope>NUCLEOTIDE SEQUENCE</scope>
</reference>
<organism evidence="7">
    <name type="scientific">Arcella intermedia</name>
    <dbReference type="NCBI Taxonomy" id="1963864"/>
    <lineage>
        <taxon>Eukaryota</taxon>
        <taxon>Amoebozoa</taxon>
        <taxon>Tubulinea</taxon>
        <taxon>Elardia</taxon>
        <taxon>Arcellinida</taxon>
        <taxon>Sphaerothecina</taxon>
        <taxon>Arcellidae</taxon>
        <taxon>Arcella</taxon>
    </lineage>
</organism>
<dbReference type="InterPro" id="IPR000719">
    <property type="entry name" value="Prot_kinase_dom"/>
</dbReference>
<feature type="compositionally biased region" description="Low complexity" evidence="4">
    <location>
        <begin position="296"/>
        <end position="309"/>
    </location>
</feature>
<dbReference type="InterPro" id="IPR051681">
    <property type="entry name" value="Ser/Thr_Kinases-Pseudokinases"/>
</dbReference>
<dbReference type="EMBL" id="GIBP01000964">
    <property type="protein sequence ID" value="NDV29933.1"/>
    <property type="molecule type" value="Transcribed_RNA"/>
</dbReference>
<dbReference type="InterPro" id="IPR000261">
    <property type="entry name" value="EH_dom"/>
</dbReference>
<evidence type="ECO:0000256" key="4">
    <source>
        <dbReference type="SAM" id="MobiDB-lite"/>
    </source>
</evidence>
<feature type="region of interest" description="Disordered" evidence="4">
    <location>
        <begin position="60"/>
        <end position="85"/>
    </location>
</feature>
<dbReference type="SMART" id="SM00027">
    <property type="entry name" value="EH"/>
    <property type="match status" value="2"/>
</dbReference>
<dbReference type="PROSITE" id="PS00107">
    <property type="entry name" value="PROTEIN_KINASE_ATP"/>
    <property type="match status" value="1"/>
</dbReference>
<dbReference type="SUPFAM" id="SSF56112">
    <property type="entry name" value="Protein kinase-like (PK-like)"/>
    <property type="match status" value="1"/>
</dbReference>
<evidence type="ECO:0000256" key="1">
    <source>
        <dbReference type="ARBA" id="ARBA00022741"/>
    </source>
</evidence>
<feature type="domain" description="EH" evidence="6">
    <location>
        <begin position="1"/>
        <end position="71"/>
    </location>
</feature>
<sequence length="668" mass="73730">MTGDSARAIFTTSGLSIQDLAIIWNLADTDKDSCLNLVEYVIARFLIFARQQNQPLPQALPSSLKESLNPSLSLPSSPVSPPTAPLFSPSAPYNNIWAVILEGSKKKRPTSSKKNQDKSASANSQKQRPGALKQGRDKKADTMPLPGESAWVIPKTNFNLYSAIFGQHNEGGYITGAKAFELFSSSQIDRKTLAQVWTLANINGQSSLDAVEFKIAMHLIHNILLGIELPATLPHELLESAKIPKIFRSTSTPALNLDVVPNNTPTQPVPSSPDPFAPPLSFVPSNNANFIRASGGLPSNNSSSSVGPPWFNSPSTGQFIPSQQLQPIPQQQPLQLQPIPQQQLQAIQQPLLQPLQMQPMASSVTPIDPSSVQRANVIGAGSFAKVWKGTWNGEVVAIKDLSYRSEQEVEMWKKEVQLLLKLQHANYLVKIKGYCVSTNYLTIVMEFMDGGSLFDIIHSKTKKVTWNMLHKVRIMRHIAKAIESVHQENIIHRDIKSMNILLDRNGIAKLTDLGCSRLVRTETMTKGVGSPLWMSPEVAKGQSYSFPCDIFSFGVVCFEIFNETLPEYDMATQQVVIPQDCLGSAIIKECIRINPDRRPTATKLIGSLDMFITTFTTAAARVVLSKHNGNISELPKLEDVTAWYNIFLGFDRERFDALLNSGFSILKN</sequence>
<dbReference type="Gene3D" id="1.10.510.10">
    <property type="entry name" value="Transferase(Phosphotransferase) domain 1"/>
    <property type="match status" value="1"/>
</dbReference>
<dbReference type="AlphaFoldDB" id="A0A6B2KYU1"/>
<dbReference type="GO" id="GO:0005524">
    <property type="term" value="F:ATP binding"/>
    <property type="evidence" value="ECO:0007669"/>
    <property type="project" value="UniProtKB-UniRule"/>
</dbReference>
<dbReference type="InterPro" id="IPR008271">
    <property type="entry name" value="Ser/Thr_kinase_AS"/>
</dbReference>
<keyword evidence="1 3" id="KW-0547">Nucleotide-binding</keyword>
<accession>A0A6B2KYU1</accession>
<proteinExistence type="predicted"/>
<feature type="compositionally biased region" description="Polar residues" evidence="4">
    <location>
        <begin position="118"/>
        <end position="127"/>
    </location>
</feature>
<dbReference type="InterPro" id="IPR011992">
    <property type="entry name" value="EF-hand-dom_pair"/>
</dbReference>
<dbReference type="InterPro" id="IPR017441">
    <property type="entry name" value="Protein_kinase_ATP_BS"/>
</dbReference>
<dbReference type="PROSITE" id="PS00108">
    <property type="entry name" value="PROTEIN_KINASE_ST"/>
    <property type="match status" value="1"/>
</dbReference>
<evidence type="ECO:0000256" key="2">
    <source>
        <dbReference type="ARBA" id="ARBA00022840"/>
    </source>
</evidence>
<evidence type="ECO:0000256" key="3">
    <source>
        <dbReference type="PROSITE-ProRule" id="PRU10141"/>
    </source>
</evidence>
<name>A0A6B2KYU1_9EUKA</name>
<feature type="region of interest" description="Disordered" evidence="4">
    <location>
        <begin position="105"/>
        <end position="146"/>
    </location>
</feature>
<feature type="region of interest" description="Disordered" evidence="4">
    <location>
        <begin position="296"/>
        <end position="319"/>
    </location>
</feature>
<dbReference type="PANTHER" id="PTHR44329">
    <property type="entry name" value="SERINE/THREONINE-PROTEIN KINASE TNNI3K-RELATED"/>
    <property type="match status" value="1"/>
</dbReference>
<feature type="compositionally biased region" description="Low complexity" evidence="4">
    <location>
        <begin position="60"/>
        <end position="77"/>
    </location>
</feature>
<feature type="domain" description="EH" evidence="6">
    <location>
        <begin position="181"/>
        <end position="244"/>
    </location>
</feature>
<evidence type="ECO:0000259" key="6">
    <source>
        <dbReference type="PROSITE" id="PS50031"/>
    </source>
</evidence>
<dbReference type="PANTHER" id="PTHR44329:SF214">
    <property type="entry name" value="PROTEIN KINASE DOMAIN-CONTAINING PROTEIN"/>
    <property type="match status" value="1"/>
</dbReference>
<evidence type="ECO:0000259" key="5">
    <source>
        <dbReference type="PROSITE" id="PS50011"/>
    </source>
</evidence>
<dbReference type="GO" id="GO:0004674">
    <property type="term" value="F:protein serine/threonine kinase activity"/>
    <property type="evidence" value="ECO:0007669"/>
    <property type="project" value="TreeGrafter"/>
</dbReference>
<evidence type="ECO:0008006" key="8">
    <source>
        <dbReference type="Google" id="ProtNLM"/>
    </source>
</evidence>
<dbReference type="Pfam" id="PF12763">
    <property type="entry name" value="EH"/>
    <property type="match status" value="2"/>
</dbReference>
<dbReference type="PROSITE" id="PS50011">
    <property type="entry name" value="PROTEIN_KINASE_DOM"/>
    <property type="match status" value="1"/>
</dbReference>
<protein>
    <recommendedName>
        <fullName evidence="8">Protein kinase domain-containing protein</fullName>
    </recommendedName>
</protein>
<feature type="binding site" evidence="3">
    <location>
        <position position="399"/>
    </location>
    <ligand>
        <name>ATP</name>
        <dbReference type="ChEBI" id="CHEBI:30616"/>
    </ligand>
</feature>
<dbReference type="PROSITE" id="PS50031">
    <property type="entry name" value="EH"/>
    <property type="match status" value="2"/>
</dbReference>
<dbReference type="Gene3D" id="1.10.238.10">
    <property type="entry name" value="EF-hand"/>
    <property type="match status" value="2"/>
</dbReference>
<dbReference type="SMART" id="SM00220">
    <property type="entry name" value="S_TKc"/>
    <property type="match status" value="1"/>
</dbReference>
<dbReference type="SUPFAM" id="SSF47473">
    <property type="entry name" value="EF-hand"/>
    <property type="match status" value="2"/>
</dbReference>
<feature type="domain" description="Protein kinase" evidence="5">
    <location>
        <begin position="372"/>
        <end position="612"/>
    </location>
</feature>
<dbReference type="CDD" id="cd00052">
    <property type="entry name" value="EH"/>
    <property type="match status" value="1"/>
</dbReference>
<keyword evidence="2 3" id="KW-0067">ATP-binding</keyword>